<evidence type="ECO:0000313" key="3">
    <source>
        <dbReference type="Proteomes" id="UP000886595"/>
    </source>
</evidence>
<name>A0A8X7WFH0_BRACI</name>
<comment type="caution">
    <text evidence="2">The sequence shown here is derived from an EMBL/GenBank/DDBJ whole genome shotgun (WGS) entry which is preliminary data.</text>
</comment>
<keyword evidence="1" id="KW-0812">Transmembrane</keyword>
<proteinExistence type="predicted"/>
<feature type="transmembrane region" description="Helical" evidence="1">
    <location>
        <begin position="58"/>
        <end position="79"/>
    </location>
</feature>
<reference evidence="2 3" key="1">
    <citation type="submission" date="2020-02" db="EMBL/GenBank/DDBJ databases">
        <authorList>
            <person name="Ma Q."/>
            <person name="Huang Y."/>
            <person name="Song X."/>
            <person name="Pei D."/>
        </authorList>
    </citation>
    <scope>NUCLEOTIDE SEQUENCE [LARGE SCALE GENOMIC DNA]</scope>
    <source>
        <strain evidence="2">Sxm20200214</strain>
        <tissue evidence="2">Leaf</tissue>
    </source>
</reference>
<dbReference type="AlphaFoldDB" id="A0A8X7WFH0"/>
<gene>
    <name evidence="2" type="ORF">Bca52824_011023</name>
</gene>
<keyword evidence="3" id="KW-1185">Reference proteome</keyword>
<dbReference type="EMBL" id="JAAMPC010000002">
    <property type="protein sequence ID" value="KAG2328295.1"/>
    <property type="molecule type" value="Genomic_DNA"/>
</dbReference>
<keyword evidence="1" id="KW-1133">Transmembrane helix</keyword>
<dbReference type="Proteomes" id="UP000886595">
    <property type="component" value="Unassembled WGS sequence"/>
</dbReference>
<organism evidence="2 3">
    <name type="scientific">Brassica carinata</name>
    <name type="common">Ethiopian mustard</name>
    <name type="synonym">Abyssinian cabbage</name>
    <dbReference type="NCBI Taxonomy" id="52824"/>
    <lineage>
        <taxon>Eukaryota</taxon>
        <taxon>Viridiplantae</taxon>
        <taxon>Streptophyta</taxon>
        <taxon>Embryophyta</taxon>
        <taxon>Tracheophyta</taxon>
        <taxon>Spermatophyta</taxon>
        <taxon>Magnoliopsida</taxon>
        <taxon>eudicotyledons</taxon>
        <taxon>Gunneridae</taxon>
        <taxon>Pentapetalae</taxon>
        <taxon>rosids</taxon>
        <taxon>malvids</taxon>
        <taxon>Brassicales</taxon>
        <taxon>Brassicaceae</taxon>
        <taxon>Brassiceae</taxon>
        <taxon>Brassica</taxon>
    </lineage>
</organism>
<protein>
    <submittedName>
        <fullName evidence="2">Uncharacterized protein</fullName>
    </submittedName>
</protein>
<evidence type="ECO:0000313" key="2">
    <source>
        <dbReference type="EMBL" id="KAG2328295.1"/>
    </source>
</evidence>
<keyword evidence="1" id="KW-0472">Membrane</keyword>
<sequence>MGTRFGDGEVVGLKRGEADVDETRRRAMTTGGRDLTSTASWTEELSTEMRRRIGALRLYTTPEIVLILLMLCFQELLFIRE</sequence>
<accession>A0A8X7WFH0</accession>
<evidence type="ECO:0000256" key="1">
    <source>
        <dbReference type="SAM" id="Phobius"/>
    </source>
</evidence>